<organism evidence="2 3">
    <name type="scientific">Psychrosphaera aquimarina</name>
    <dbReference type="NCBI Taxonomy" id="2044854"/>
    <lineage>
        <taxon>Bacteria</taxon>
        <taxon>Pseudomonadati</taxon>
        <taxon>Pseudomonadota</taxon>
        <taxon>Gammaproteobacteria</taxon>
        <taxon>Alteromonadales</taxon>
        <taxon>Pseudoalteromonadaceae</taxon>
        <taxon>Psychrosphaera</taxon>
    </lineage>
</organism>
<accession>A0ABU3R1X4</accession>
<comment type="caution">
    <text evidence="2">The sequence shown here is derived from an EMBL/GenBank/DDBJ whole genome shotgun (WGS) entry which is preliminary data.</text>
</comment>
<sequence>MSVINKMLKDLEQRHDDPEADVINAVYQPPVKNTAKYIVIALSVVVVCLAIAIGWLLLKDEPITPIQDPIVPVAQANKVDSKPKKIQIKPLMPVQPSDKTAEEKVAIVDDVIPEQTKKTKPEEQKVTETAASVDVVKKVKPLVPVTVQTKTAEPKAKPIAPAPKSNPNPELTIVKSSEKYSPEQRLEQLMTKAQSSFDKGYVTEAVEKLNKVLSISDGHVEARNLLAVAWYGRGELQQAVSILNDGLSKYPNVELWRMTAAKIYFKENNIKGAFSYLDIELSNATLEFYSMKASIARKLERYESAESAYLMLTRLQPELGNWWLGHAISLDSQGKFDAAILSYQTAAAKGGMLRSTMDFVENRIQELKQ</sequence>
<proteinExistence type="predicted"/>
<keyword evidence="1" id="KW-1133">Transmembrane helix</keyword>
<protein>
    <submittedName>
        <fullName evidence="2">Tetratricopeptide repeat protein</fullName>
    </submittedName>
</protein>
<reference evidence="2 3" key="1">
    <citation type="submission" date="2023-10" db="EMBL/GenBank/DDBJ databases">
        <title>Psychrosphaera aquimaarina strain SW33 isolated from seawater.</title>
        <authorList>
            <person name="Bayburt H."/>
            <person name="Kim J.M."/>
            <person name="Choi B.J."/>
            <person name="Jeon C.O."/>
        </authorList>
    </citation>
    <scope>NUCLEOTIDE SEQUENCE [LARGE SCALE GENOMIC DNA]</scope>
    <source>
        <strain evidence="2 3">KCTC 52743</strain>
    </source>
</reference>
<evidence type="ECO:0000313" key="2">
    <source>
        <dbReference type="EMBL" id="MDU0113685.1"/>
    </source>
</evidence>
<dbReference type="InterPro" id="IPR011990">
    <property type="entry name" value="TPR-like_helical_dom_sf"/>
</dbReference>
<keyword evidence="1" id="KW-0472">Membrane</keyword>
<dbReference type="InterPro" id="IPR019734">
    <property type="entry name" value="TPR_rpt"/>
</dbReference>
<name>A0ABU3R1X4_9GAMM</name>
<dbReference type="SUPFAM" id="SSF48452">
    <property type="entry name" value="TPR-like"/>
    <property type="match status" value="1"/>
</dbReference>
<gene>
    <name evidence="2" type="ORF">RT723_11885</name>
</gene>
<evidence type="ECO:0000256" key="1">
    <source>
        <dbReference type="SAM" id="Phobius"/>
    </source>
</evidence>
<dbReference type="SMART" id="SM00028">
    <property type="entry name" value="TPR"/>
    <property type="match status" value="4"/>
</dbReference>
<dbReference type="EMBL" id="JAWCUA010000010">
    <property type="protein sequence ID" value="MDU0113685.1"/>
    <property type="molecule type" value="Genomic_DNA"/>
</dbReference>
<dbReference type="RefSeq" id="WP_315947309.1">
    <property type="nucleotide sequence ID" value="NZ_JAWCUA010000010.1"/>
</dbReference>
<dbReference type="Pfam" id="PF14559">
    <property type="entry name" value="TPR_19"/>
    <property type="match status" value="1"/>
</dbReference>
<dbReference type="Gene3D" id="1.25.40.10">
    <property type="entry name" value="Tetratricopeptide repeat domain"/>
    <property type="match status" value="2"/>
</dbReference>
<evidence type="ECO:0000313" key="3">
    <source>
        <dbReference type="Proteomes" id="UP001257914"/>
    </source>
</evidence>
<feature type="transmembrane region" description="Helical" evidence="1">
    <location>
        <begin position="37"/>
        <end position="58"/>
    </location>
</feature>
<dbReference type="Proteomes" id="UP001257914">
    <property type="component" value="Unassembled WGS sequence"/>
</dbReference>
<keyword evidence="3" id="KW-1185">Reference proteome</keyword>
<dbReference type="Pfam" id="PF13432">
    <property type="entry name" value="TPR_16"/>
    <property type="match status" value="1"/>
</dbReference>
<keyword evidence="1" id="KW-0812">Transmembrane</keyword>